<evidence type="ECO:0000313" key="1">
    <source>
        <dbReference type="EMBL" id="MBD1429925.1"/>
    </source>
</evidence>
<comment type="caution">
    <text evidence="1">The sequence shown here is derived from an EMBL/GenBank/DDBJ whole genome shotgun (WGS) entry which is preliminary data.</text>
</comment>
<gene>
    <name evidence="1" type="ORF">H8B04_10120</name>
</gene>
<dbReference type="RefSeq" id="WP_165292179.1">
    <property type="nucleotide sequence ID" value="NZ_JACOIJ010000017.1"/>
</dbReference>
<dbReference type="EMBL" id="JACOIJ010000017">
    <property type="protein sequence ID" value="MBD1429925.1"/>
    <property type="molecule type" value="Genomic_DNA"/>
</dbReference>
<evidence type="ECO:0000313" key="2">
    <source>
        <dbReference type="Proteomes" id="UP000651271"/>
    </source>
</evidence>
<keyword evidence="2" id="KW-1185">Reference proteome</keyword>
<name>A0ABR7YF36_9SPHI</name>
<protein>
    <submittedName>
        <fullName evidence="1">Uncharacterized protein</fullName>
    </submittedName>
</protein>
<organism evidence="1 2">
    <name type="scientific">Sphingobacterium litopenaei</name>
    <dbReference type="NCBI Taxonomy" id="2763500"/>
    <lineage>
        <taxon>Bacteria</taxon>
        <taxon>Pseudomonadati</taxon>
        <taxon>Bacteroidota</taxon>
        <taxon>Sphingobacteriia</taxon>
        <taxon>Sphingobacteriales</taxon>
        <taxon>Sphingobacteriaceae</taxon>
        <taxon>Sphingobacterium</taxon>
    </lineage>
</organism>
<dbReference type="Proteomes" id="UP000651271">
    <property type="component" value="Unassembled WGS sequence"/>
</dbReference>
<reference evidence="1 2" key="1">
    <citation type="submission" date="2020-08" db="EMBL/GenBank/DDBJ databases">
        <title>Sphingobacterium sp. DN04309 isolated from aquaculture water.</title>
        <authorList>
            <person name="Zhang M."/>
        </authorList>
    </citation>
    <scope>NUCLEOTIDE SEQUENCE [LARGE SCALE GENOMIC DNA]</scope>
    <source>
        <strain evidence="1 2">DN04309</strain>
    </source>
</reference>
<sequence length="133" mass="14761">MDFSDLITGASAGGDGQEQKKPSPLQSLKVDLDFYSESIKEISSEMVAEGYTLYPIFIATQHEVSLGEILLDRAELGTNWSIKASSLEEFVERGVIASGKKAAFEKTYKKPENFMCLFVVVPEGANFVFYPYK</sequence>
<accession>A0ABR7YF36</accession>
<proteinExistence type="predicted"/>